<dbReference type="RefSeq" id="WP_136529015.1">
    <property type="nucleotide sequence ID" value="NZ_STGX01000004.1"/>
</dbReference>
<dbReference type="AlphaFoldDB" id="A0A4S8PKP1"/>
<keyword evidence="3" id="KW-1185">Reference proteome</keyword>
<evidence type="ECO:0000313" key="3">
    <source>
        <dbReference type="Proteomes" id="UP000305792"/>
    </source>
</evidence>
<organism evidence="2 3">
    <name type="scientific">Glycomyces paridis</name>
    <dbReference type="NCBI Taxonomy" id="2126555"/>
    <lineage>
        <taxon>Bacteria</taxon>
        <taxon>Bacillati</taxon>
        <taxon>Actinomycetota</taxon>
        <taxon>Actinomycetes</taxon>
        <taxon>Glycomycetales</taxon>
        <taxon>Glycomycetaceae</taxon>
        <taxon>Glycomyces</taxon>
    </lineage>
</organism>
<dbReference type="EMBL" id="STGX01000004">
    <property type="protein sequence ID" value="THV30142.1"/>
    <property type="molecule type" value="Genomic_DNA"/>
</dbReference>
<dbReference type="OrthoDB" id="511218at2"/>
<sequence length="189" mass="20754">MQVKVNLQIPFVGGIEGTWEPDRAERDAAWELYVEMITRVSVVPLGADEGKAREALTSFYQLFAITREILRRHGPAVARGGSKRITFGRIAVAMLNGSVRPVLATWHPLLAAHEERRPDGVDTVAHERGWDRIDELRGEIDKVRRNLTDIAVLLGEVAGVESLLPGDLELPEPREGGAATPPASRRAAP</sequence>
<dbReference type="Proteomes" id="UP000305792">
    <property type="component" value="Unassembled WGS sequence"/>
</dbReference>
<feature type="compositionally biased region" description="Low complexity" evidence="1">
    <location>
        <begin position="178"/>
        <end position="189"/>
    </location>
</feature>
<proteinExistence type="predicted"/>
<gene>
    <name evidence="2" type="ORF">E9998_07130</name>
</gene>
<reference evidence="2 3" key="1">
    <citation type="journal article" date="2018" name="Int. J. Syst. Evol. Microbiol.">
        <title>Glycomyces paridis sp. nov., isolated from the medicinal plant Paris polyphylla.</title>
        <authorList>
            <person name="Fang X.M."/>
            <person name="Bai J.L."/>
            <person name="Su J."/>
            <person name="Zhao L.L."/>
            <person name="Liu H.Y."/>
            <person name="Ma B.P."/>
            <person name="Zhang Y.Q."/>
            <person name="Yu L.Y."/>
        </authorList>
    </citation>
    <scope>NUCLEOTIDE SEQUENCE [LARGE SCALE GENOMIC DNA]</scope>
    <source>
        <strain evidence="2 3">CPCC 204357</strain>
    </source>
</reference>
<comment type="caution">
    <text evidence="2">The sequence shown here is derived from an EMBL/GenBank/DDBJ whole genome shotgun (WGS) entry which is preliminary data.</text>
</comment>
<name>A0A4S8PKP1_9ACTN</name>
<feature type="region of interest" description="Disordered" evidence="1">
    <location>
        <begin position="166"/>
        <end position="189"/>
    </location>
</feature>
<protein>
    <submittedName>
        <fullName evidence="2">Uncharacterized protein</fullName>
    </submittedName>
</protein>
<accession>A0A4S8PKP1</accession>
<evidence type="ECO:0000313" key="2">
    <source>
        <dbReference type="EMBL" id="THV30142.1"/>
    </source>
</evidence>
<evidence type="ECO:0000256" key="1">
    <source>
        <dbReference type="SAM" id="MobiDB-lite"/>
    </source>
</evidence>